<reference evidence="3 4" key="1">
    <citation type="submission" date="2022-07" db="EMBL/GenBank/DDBJ databases">
        <title>Photobacterium pectinilyticum sp. nov., a marine bacterium isolated from surface seawater of Qingdao offshore.</title>
        <authorList>
            <person name="Wang X."/>
        </authorList>
    </citation>
    <scope>NUCLEOTIDE SEQUENCE [LARGE SCALE GENOMIC DNA]</scope>
    <source>
        <strain evidence="3 4">ZSDE20</strain>
    </source>
</reference>
<protein>
    <submittedName>
        <fullName evidence="3">Metallophosphoesterase</fullName>
    </submittedName>
</protein>
<evidence type="ECO:0000313" key="3">
    <source>
        <dbReference type="EMBL" id="MCQ1057318.1"/>
    </source>
</evidence>
<dbReference type="SUPFAM" id="SSF56300">
    <property type="entry name" value="Metallo-dependent phosphatases"/>
    <property type="match status" value="1"/>
</dbReference>
<proteinExistence type="predicted"/>
<comment type="caution">
    <text evidence="3">The sequence shown here is derived from an EMBL/GenBank/DDBJ whole genome shotgun (WGS) entry which is preliminary data.</text>
</comment>
<keyword evidence="4" id="KW-1185">Reference proteome</keyword>
<dbReference type="PROSITE" id="PS51257">
    <property type="entry name" value="PROKAR_LIPOPROTEIN"/>
    <property type="match status" value="1"/>
</dbReference>
<name>A0ABT1MXV3_9GAMM</name>
<dbReference type="RefSeq" id="WP_255040921.1">
    <property type="nucleotide sequence ID" value="NZ_JANEYT010000006.1"/>
</dbReference>
<evidence type="ECO:0000259" key="2">
    <source>
        <dbReference type="Pfam" id="PF00149"/>
    </source>
</evidence>
<organism evidence="3 4">
    <name type="scientific">Photobacterium pectinilyticum</name>
    <dbReference type="NCBI Taxonomy" id="2906793"/>
    <lineage>
        <taxon>Bacteria</taxon>
        <taxon>Pseudomonadati</taxon>
        <taxon>Pseudomonadota</taxon>
        <taxon>Gammaproteobacteria</taxon>
        <taxon>Vibrionales</taxon>
        <taxon>Vibrionaceae</taxon>
        <taxon>Photobacterium</taxon>
    </lineage>
</organism>
<dbReference type="InterPro" id="IPR004843">
    <property type="entry name" value="Calcineurin-like_PHP"/>
</dbReference>
<dbReference type="Pfam" id="PF00149">
    <property type="entry name" value="Metallophos"/>
    <property type="match status" value="1"/>
</dbReference>
<gene>
    <name evidence="3" type="ORF">NHN17_04400</name>
</gene>
<feature type="signal peptide" evidence="1">
    <location>
        <begin position="1"/>
        <end position="22"/>
    </location>
</feature>
<accession>A0ABT1MXV3</accession>
<evidence type="ECO:0000313" key="4">
    <source>
        <dbReference type="Proteomes" id="UP001524460"/>
    </source>
</evidence>
<dbReference type="InterPro" id="IPR029052">
    <property type="entry name" value="Metallo-depent_PP-like"/>
</dbReference>
<dbReference type="EMBL" id="JANEYT010000006">
    <property type="protein sequence ID" value="MCQ1057318.1"/>
    <property type="molecule type" value="Genomic_DNA"/>
</dbReference>
<sequence>MKFQLSTIAVLTVALLAGCNSSSDSSTNTVIRDGDPITPDMKIGLLADTQGFTSTNGHGTAIAQLTEVLQLYKDNGVTHVIAVGDLTDWGSINEYEDWIRLAKDSGMKFLSLAGNHEQNGGSAGDMTPKERFTHYMKPFIDDVVADGGTLVHYDDEQPYYSYAATFGNAMVINLSWGDFTGAFEWVKTQIENRPEHIQHVFVGSHETFLGGNRGGMAWSALNGGGIAENFDNWRQLFAQNNVTLVTGHDHIYSRSAIWTEGAAEQGLNIGQGDYFTEIVAGSASDKAYVYEKQQERLQSTMMARNLLINGWGIGGDMRDDWDADIFAQEGLKPTQQQVNASWFTITNDELSFEAYYDDFEQSHTWQDMGVTWKMLDRFTVGGERCEKLVHPSHIGETVAEQGYYDFRYTTEDCWSPEGTKARLIDGSNEVYSRINSMLAYARNQSGNKGDTWIENWYDWMVYDAEIPIGSNNNSGKHYQVDVTKPFNTGHPKFTELMTTGQDLNDLYMISQTHDMKKLVQLSWSAQQTNTVSEVLTISGIQGQTGSFANSSGYALDITQDRARHGTTVVDGGDPQYMDVTNKPLLDPTLLNEKSPNRTKTGHEWELDHDMRNGFLRADDYVFEFSIPAGLDAQDVTLAHLSIDNKWVPLLDSDQCLSKESYSSEFLSVLPNDIASNGCSQDLVMGLKDNTFWAKVDFEGKFAIVSK</sequence>
<dbReference type="Gene3D" id="3.60.21.10">
    <property type="match status" value="1"/>
</dbReference>
<feature type="domain" description="Calcineurin-like phosphoesterase" evidence="2">
    <location>
        <begin position="41"/>
        <end position="252"/>
    </location>
</feature>
<keyword evidence="1" id="KW-0732">Signal</keyword>
<evidence type="ECO:0000256" key="1">
    <source>
        <dbReference type="SAM" id="SignalP"/>
    </source>
</evidence>
<feature type="chain" id="PRO_5047411002" evidence="1">
    <location>
        <begin position="23"/>
        <end position="706"/>
    </location>
</feature>
<dbReference type="Proteomes" id="UP001524460">
    <property type="component" value="Unassembled WGS sequence"/>
</dbReference>